<keyword evidence="1" id="KW-0597">Phosphoprotein</keyword>
<comment type="caution">
    <text evidence="3">The sequence shown here is derived from an EMBL/GenBank/DDBJ whole genome shotgun (WGS) entry which is preliminary data.</text>
</comment>
<dbReference type="InterPro" id="IPR052893">
    <property type="entry name" value="TCS_response_regulator"/>
</dbReference>
<evidence type="ECO:0000259" key="2">
    <source>
        <dbReference type="PROSITE" id="PS50110"/>
    </source>
</evidence>
<dbReference type="PANTHER" id="PTHR44520">
    <property type="entry name" value="RESPONSE REGULATOR RCP1-RELATED"/>
    <property type="match status" value="1"/>
</dbReference>
<evidence type="ECO:0000313" key="3">
    <source>
        <dbReference type="EMBL" id="HAU2397493.1"/>
    </source>
</evidence>
<dbReference type="PANTHER" id="PTHR44520:SF2">
    <property type="entry name" value="RESPONSE REGULATOR RCP1"/>
    <property type="match status" value="1"/>
</dbReference>
<dbReference type="PROSITE" id="PS50110">
    <property type="entry name" value="RESPONSE_REGULATORY"/>
    <property type="match status" value="1"/>
</dbReference>
<reference evidence="3" key="1">
    <citation type="journal article" date="2018" name="Genome Biol.">
        <title>SKESA: strategic k-mer extension for scrupulous assemblies.</title>
        <authorList>
            <person name="Souvorov A."/>
            <person name="Agarwala R."/>
            <person name="Lipman D.J."/>
        </authorList>
    </citation>
    <scope>NUCLEOTIDE SEQUENCE</scope>
    <source>
        <strain evidence="3">CL18-200174</strain>
    </source>
</reference>
<dbReference type="AlphaFoldDB" id="A0A128W749"/>
<dbReference type="SMART" id="SM00448">
    <property type="entry name" value="REC"/>
    <property type="match status" value="1"/>
</dbReference>
<gene>
    <name evidence="3" type="ORF">JBK99_14315</name>
</gene>
<accession>A0A128W749</accession>
<dbReference type="InterPro" id="IPR001789">
    <property type="entry name" value="Sig_transdc_resp-reg_receiver"/>
</dbReference>
<dbReference type="RefSeq" id="WP_014842133.1">
    <property type="nucleotide sequence ID" value="NZ_AP024961.1"/>
</dbReference>
<dbReference type="Pfam" id="PF00072">
    <property type="entry name" value="Response_reg"/>
    <property type="match status" value="1"/>
</dbReference>
<dbReference type="InterPro" id="IPR011006">
    <property type="entry name" value="CheY-like_superfamily"/>
</dbReference>
<feature type="domain" description="Response regulatory" evidence="2">
    <location>
        <begin position="10"/>
        <end position="132"/>
    </location>
</feature>
<reference evidence="3" key="2">
    <citation type="submission" date="2019-09" db="EMBL/GenBank/DDBJ databases">
        <authorList>
            <consortium name="NCBI Pathogen Detection Project"/>
        </authorList>
    </citation>
    <scope>NUCLEOTIDE SEQUENCE</scope>
    <source>
        <strain evidence="3">CL18-200174</strain>
    </source>
</reference>
<dbReference type="CDD" id="cd17557">
    <property type="entry name" value="REC_Rcp-like"/>
    <property type="match status" value="1"/>
</dbReference>
<feature type="modified residue" description="4-aspartylphosphate" evidence="1">
    <location>
        <position position="65"/>
    </location>
</feature>
<dbReference type="SUPFAM" id="SSF52172">
    <property type="entry name" value="CheY-like"/>
    <property type="match status" value="1"/>
</dbReference>
<evidence type="ECO:0000313" key="4">
    <source>
        <dbReference type="Proteomes" id="UP000863577"/>
    </source>
</evidence>
<protein>
    <submittedName>
        <fullName evidence="3">Response regulator</fullName>
    </submittedName>
</protein>
<name>A0A128W749_LEGPN</name>
<proteinExistence type="predicted"/>
<sequence length="139" mass="15889">MRAKNDECTHVLLVDDDEIDLMSIQRALTKLNIPVCFHIARDGVEALEQLSGNIKATKPKIIVLDIMMPKMNGIEFLRELRSHIHYNPIKVVIFTTSSNIRDKQATTGLDIAGYFVKDSQFNEFVYCCKHLLEKKSHLS</sequence>
<evidence type="ECO:0000256" key="1">
    <source>
        <dbReference type="PROSITE-ProRule" id="PRU00169"/>
    </source>
</evidence>
<organism evidence="3 4">
    <name type="scientific">Legionella pneumophila</name>
    <dbReference type="NCBI Taxonomy" id="446"/>
    <lineage>
        <taxon>Bacteria</taxon>
        <taxon>Pseudomonadati</taxon>
        <taxon>Pseudomonadota</taxon>
        <taxon>Gammaproteobacteria</taxon>
        <taxon>Legionellales</taxon>
        <taxon>Legionellaceae</taxon>
        <taxon>Legionella</taxon>
    </lineage>
</organism>
<dbReference type="Proteomes" id="UP000863577">
    <property type="component" value="Unassembled WGS sequence"/>
</dbReference>
<dbReference type="EMBL" id="DACWOD010000013">
    <property type="protein sequence ID" value="HAU2397493.1"/>
    <property type="molecule type" value="Genomic_DNA"/>
</dbReference>
<dbReference type="Gene3D" id="3.40.50.2300">
    <property type="match status" value="1"/>
</dbReference>
<dbReference type="GO" id="GO:0000160">
    <property type="term" value="P:phosphorelay signal transduction system"/>
    <property type="evidence" value="ECO:0007669"/>
    <property type="project" value="InterPro"/>
</dbReference>